<dbReference type="EMBL" id="NMUE01000031">
    <property type="protein sequence ID" value="RFA94837.1"/>
    <property type="molecule type" value="Genomic_DNA"/>
</dbReference>
<evidence type="ECO:0008006" key="5">
    <source>
        <dbReference type="Google" id="ProtNLM"/>
    </source>
</evidence>
<dbReference type="InterPro" id="IPR018652">
    <property type="entry name" value="DUF2082_NA-bd_Znr"/>
</dbReference>
<protein>
    <recommendedName>
        <fullName evidence="5">DNA-binding protein</fullName>
    </recommendedName>
</protein>
<reference evidence="3 4" key="1">
    <citation type="submission" date="2017-07" db="EMBL/GenBank/DDBJ databases">
        <title>Draft genome sequence of aerobic hyperthermophilic archaea, Pyrobaculum aerophilum YKB31 and YKB32.</title>
        <authorList>
            <person name="Mochizuki T."/>
            <person name="Berliner A.J."/>
            <person name="Yoshida-Takashima Y."/>
            <person name="Takaki Y."/>
            <person name="Nunoura T."/>
            <person name="Takai K."/>
        </authorList>
    </citation>
    <scope>NUCLEOTIDE SEQUENCE [LARGE SCALE GENOMIC DNA]</scope>
    <source>
        <strain evidence="1 4">YKB31</strain>
        <strain evidence="2 3">YKB32</strain>
    </source>
</reference>
<organism evidence="1 4">
    <name type="scientific">Pyrobaculum aerophilum</name>
    <dbReference type="NCBI Taxonomy" id="13773"/>
    <lineage>
        <taxon>Archaea</taxon>
        <taxon>Thermoproteota</taxon>
        <taxon>Thermoprotei</taxon>
        <taxon>Thermoproteales</taxon>
        <taxon>Thermoproteaceae</taxon>
        <taxon>Pyrobaculum</taxon>
    </lineage>
</organism>
<dbReference type="Proteomes" id="UP000256877">
    <property type="component" value="Unassembled WGS sequence"/>
</dbReference>
<proteinExistence type="predicted"/>
<evidence type="ECO:0000313" key="4">
    <source>
        <dbReference type="Proteomes" id="UP000257123"/>
    </source>
</evidence>
<comment type="caution">
    <text evidence="1">The sequence shown here is derived from an EMBL/GenBank/DDBJ whole genome shotgun (WGS) entry which is preliminary data.</text>
</comment>
<dbReference type="AlphaFoldDB" id="A0A371QWN5"/>
<evidence type="ECO:0000313" key="2">
    <source>
        <dbReference type="EMBL" id="RFA99131.1"/>
    </source>
</evidence>
<name>A0A371QWN5_9CREN</name>
<dbReference type="RefSeq" id="WP_116421503.1">
    <property type="nucleotide sequence ID" value="NZ_NMUE01000031.1"/>
</dbReference>
<evidence type="ECO:0000313" key="1">
    <source>
        <dbReference type="EMBL" id="RFA94837.1"/>
    </source>
</evidence>
<evidence type="ECO:0000313" key="3">
    <source>
        <dbReference type="Proteomes" id="UP000256877"/>
    </source>
</evidence>
<accession>A0A371QWN5</accession>
<dbReference type="EMBL" id="NMUF01000010">
    <property type="protein sequence ID" value="RFA99131.1"/>
    <property type="molecule type" value="Genomic_DNA"/>
</dbReference>
<dbReference type="OrthoDB" id="10058at2157"/>
<dbReference type="Proteomes" id="UP000257123">
    <property type="component" value="Unassembled WGS sequence"/>
</dbReference>
<dbReference type="Pfam" id="PF09855">
    <property type="entry name" value="Zn_ribbon_13"/>
    <property type="match status" value="1"/>
</dbReference>
<sequence>MADIKEYFQGWKCPKCGSSSFIIEEHSLTGTGLTRLLDWEAYEYVALICGRCGYTEFYSKKVIGGIKEGTRLLDLLFG</sequence>
<gene>
    <name evidence="1" type="ORF">CGL51_09140</name>
    <name evidence="2" type="ORF">CGL52_05325</name>
</gene>